<dbReference type="InterPro" id="IPR051907">
    <property type="entry name" value="DoxX-like_oxidoreductase"/>
</dbReference>
<sequence>MLKKRFNIPISIDFAVLLLRVVPSLFMMGHGWSKLSNVLNGDWSFADPIGVGEPISLVLTIFAELVCSILVIVGFFTRPALVILMVLCTVIIFIIHGADPIGDKEHAALFFAIYAAIFITGPGRMSIDNRLFSR</sequence>
<dbReference type="InterPro" id="IPR032808">
    <property type="entry name" value="DoxX"/>
</dbReference>
<dbReference type="AlphaFoldDB" id="A0AAE3KVU0"/>
<evidence type="ECO:0000256" key="2">
    <source>
        <dbReference type="ARBA" id="ARBA00006679"/>
    </source>
</evidence>
<feature type="transmembrane region" description="Helical" evidence="7">
    <location>
        <begin position="81"/>
        <end position="101"/>
    </location>
</feature>
<accession>A0AAE3KVU0</accession>
<dbReference type="Proteomes" id="UP001204144">
    <property type="component" value="Unassembled WGS sequence"/>
</dbReference>
<comment type="subcellular location">
    <subcellularLocation>
        <location evidence="1">Cell membrane</location>
        <topology evidence="1">Multi-pass membrane protein</topology>
    </subcellularLocation>
</comment>
<proteinExistence type="inferred from homology"/>
<keyword evidence="3" id="KW-1003">Cell membrane</keyword>
<keyword evidence="4 7" id="KW-0812">Transmembrane</keyword>
<dbReference type="PANTHER" id="PTHR33452">
    <property type="entry name" value="OXIDOREDUCTASE CATD-RELATED"/>
    <property type="match status" value="1"/>
</dbReference>
<dbReference type="PANTHER" id="PTHR33452:SF1">
    <property type="entry name" value="INNER MEMBRANE PROTEIN YPHA-RELATED"/>
    <property type="match status" value="1"/>
</dbReference>
<dbReference type="EMBL" id="RJUF01000174">
    <property type="protein sequence ID" value="MCP9764586.1"/>
    <property type="molecule type" value="Genomic_DNA"/>
</dbReference>
<feature type="transmembrane region" description="Helical" evidence="7">
    <location>
        <begin position="107"/>
        <end position="127"/>
    </location>
</feature>
<evidence type="ECO:0000256" key="6">
    <source>
        <dbReference type="ARBA" id="ARBA00023136"/>
    </source>
</evidence>
<dbReference type="GO" id="GO:0005886">
    <property type="term" value="C:plasma membrane"/>
    <property type="evidence" value="ECO:0007669"/>
    <property type="project" value="UniProtKB-SubCell"/>
</dbReference>
<dbReference type="Pfam" id="PF07681">
    <property type="entry name" value="DoxX"/>
    <property type="match status" value="1"/>
</dbReference>
<comment type="similarity">
    <text evidence="2">Belongs to the DoxX family.</text>
</comment>
<keyword evidence="9" id="KW-1185">Reference proteome</keyword>
<keyword evidence="6 7" id="KW-0472">Membrane</keyword>
<evidence type="ECO:0000256" key="1">
    <source>
        <dbReference type="ARBA" id="ARBA00004651"/>
    </source>
</evidence>
<protein>
    <submittedName>
        <fullName evidence="8">DoxX family protein</fullName>
    </submittedName>
</protein>
<organism evidence="8 9">
    <name type="scientific">Lacihabitans soyangensis</name>
    <dbReference type="NCBI Taxonomy" id="869394"/>
    <lineage>
        <taxon>Bacteria</taxon>
        <taxon>Pseudomonadati</taxon>
        <taxon>Bacteroidota</taxon>
        <taxon>Cytophagia</taxon>
        <taxon>Cytophagales</taxon>
        <taxon>Leadbetterellaceae</taxon>
        <taxon>Lacihabitans</taxon>
    </lineage>
</organism>
<reference evidence="8 9" key="1">
    <citation type="submission" date="2018-11" db="EMBL/GenBank/DDBJ databases">
        <title>Novel bacteria species description.</title>
        <authorList>
            <person name="Han J.-H."/>
        </authorList>
    </citation>
    <scope>NUCLEOTIDE SEQUENCE [LARGE SCALE GENOMIC DNA]</scope>
    <source>
        <strain evidence="8 9">KCTC23259</strain>
    </source>
</reference>
<evidence type="ECO:0000256" key="5">
    <source>
        <dbReference type="ARBA" id="ARBA00022989"/>
    </source>
</evidence>
<evidence type="ECO:0000313" key="9">
    <source>
        <dbReference type="Proteomes" id="UP001204144"/>
    </source>
</evidence>
<evidence type="ECO:0000256" key="3">
    <source>
        <dbReference type="ARBA" id="ARBA00022475"/>
    </source>
</evidence>
<feature type="transmembrane region" description="Helical" evidence="7">
    <location>
        <begin position="12"/>
        <end position="35"/>
    </location>
</feature>
<evidence type="ECO:0000256" key="7">
    <source>
        <dbReference type="SAM" id="Phobius"/>
    </source>
</evidence>
<evidence type="ECO:0000256" key="4">
    <source>
        <dbReference type="ARBA" id="ARBA00022692"/>
    </source>
</evidence>
<gene>
    <name evidence="8" type="ORF">EGI31_16725</name>
</gene>
<name>A0AAE3KVU0_9BACT</name>
<evidence type="ECO:0000313" key="8">
    <source>
        <dbReference type="EMBL" id="MCP9764586.1"/>
    </source>
</evidence>
<keyword evidence="5 7" id="KW-1133">Transmembrane helix</keyword>
<feature type="transmembrane region" description="Helical" evidence="7">
    <location>
        <begin position="55"/>
        <end position="76"/>
    </location>
</feature>
<comment type="caution">
    <text evidence="8">The sequence shown here is derived from an EMBL/GenBank/DDBJ whole genome shotgun (WGS) entry which is preliminary data.</text>
</comment>
<dbReference type="RefSeq" id="WP_255038278.1">
    <property type="nucleotide sequence ID" value="NZ_RJUF01000174.1"/>
</dbReference>